<protein>
    <submittedName>
        <fullName evidence="1">Uncharacterized protein</fullName>
    </submittedName>
</protein>
<evidence type="ECO:0000313" key="1">
    <source>
        <dbReference type="EMBL" id="KKK73359.1"/>
    </source>
</evidence>
<dbReference type="EMBL" id="LAZR01056820">
    <property type="protein sequence ID" value="KKK73359.1"/>
    <property type="molecule type" value="Genomic_DNA"/>
</dbReference>
<dbReference type="Pfam" id="PF21983">
    <property type="entry name" value="NikA-like"/>
    <property type="match status" value="1"/>
</dbReference>
<reference evidence="1" key="1">
    <citation type="journal article" date="2015" name="Nature">
        <title>Complex archaea that bridge the gap between prokaryotes and eukaryotes.</title>
        <authorList>
            <person name="Spang A."/>
            <person name="Saw J.H."/>
            <person name="Jorgensen S.L."/>
            <person name="Zaremba-Niedzwiedzka K."/>
            <person name="Martijn J."/>
            <person name="Lind A.E."/>
            <person name="van Eijk R."/>
            <person name="Schleper C."/>
            <person name="Guy L."/>
            <person name="Ettema T.J."/>
        </authorList>
    </citation>
    <scope>NUCLEOTIDE SEQUENCE</scope>
</reference>
<proteinExistence type="predicted"/>
<organism evidence="1">
    <name type="scientific">marine sediment metagenome</name>
    <dbReference type="NCBI Taxonomy" id="412755"/>
    <lineage>
        <taxon>unclassified sequences</taxon>
        <taxon>metagenomes</taxon>
        <taxon>ecological metagenomes</taxon>
    </lineage>
</organism>
<dbReference type="AlphaFoldDB" id="A0A0F9A449"/>
<dbReference type="InterPro" id="IPR053842">
    <property type="entry name" value="NikA-like"/>
</dbReference>
<sequence length="57" mass="6517">MKKKNVKVSKDAVINVRCTSKQKEDLEAMAARDGMGVSTWLLNAGLLRKEQRQEKRQ</sequence>
<name>A0A0F9A449_9ZZZZ</name>
<accession>A0A0F9A449</accession>
<comment type="caution">
    <text evidence="1">The sequence shown here is derived from an EMBL/GenBank/DDBJ whole genome shotgun (WGS) entry which is preliminary data.</text>
</comment>
<gene>
    <name evidence="1" type="ORF">LCGC14_2894640</name>
</gene>